<proteinExistence type="predicted"/>
<dbReference type="Proteomes" id="UP000789375">
    <property type="component" value="Unassembled WGS sequence"/>
</dbReference>
<protein>
    <submittedName>
        <fullName evidence="1">3967_t:CDS:1</fullName>
    </submittedName>
</protein>
<sequence length="217" mass="25228">MNKQPILDIKLVSIGQIVSKLHYRVNSREWWIMRSDSSDLENGTLLYPIRNEISEILPGYRCHSGSKFSDIETALSYAITSLYQQLFSNSKIKFSRPLVLGWDDNELLKASLKDLYFQAFAIKIDSKILMYITNIGVGKQKNTIESYIASFIKVWKNEGFTENIVIHKLFGLEYPMMQKTINAQQIPTCSPTFWNNEILMDNIFNYHLRKRTLSNIN</sequence>
<accession>A0A9N8WAA2</accession>
<gene>
    <name evidence="1" type="ORF">FMOSSE_LOCUS2995</name>
</gene>
<dbReference type="AlphaFoldDB" id="A0A9N8WAA2"/>
<dbReference type="EMBL" id="CAJVPP010000416">
    <property type="protein sequence ID" value="CAG8480457.1"/>
    <property type="molecule type" value="Genomic_DNA"/>
</dbReference>
<comment type="caution">
    <text evidence="1">The sequence shown here is derived from an EMBL/GenBank/DDBJ whole genome shotgun (WGS) entry which is preliminary data.</text>
</comment>
<evidence type="ECO:0000313" key="1">
    <source>
        <dbReference type="EMBL" id="CAG8480457.1"/>
    </source>
</evidence>
<name>A0A9N8WAA2_FUNMO</name>
<evidence type="ECO:0000313" key="2">
    <source>
        <dbReference type="Proteomes" id="UP000789375"/>
    </source>
</evidence>
<reference evidence="1" key="1">
    <citation type="submission" date="2021-06" db="EMBL/GenBank/DDBJ databases">
        <authorList>
            <person name="Kallberg Y."/>
            <person name="Tangrot J."/>
            <person name="Rosling A."/>
        </authorList>
    </citation>
    <scope>NUCLEOTIDE SEQUENCE</scope>
    <source>
        <strain evidence="1">87-6 pot B 2015</strain>
    </source>
</reference>
<keyword evidence="2" id="KW-1185">Reference proteome</keyword>
<organism evidence="1 2">
    <name type="scientific">Funneliformis mosseae</name>
    <name type="common">Endomycorrhizal fungus</name>
    <name type="synonym">Glomus mosseae</name>
    <dbReference type="NCBI Taxonomy" id="27381"/>
    <lineage>
        <taxon>Eukaryota</taxon>
        <taxon>Fungi</taxon>
        <taxon>Fungi incertae sedis</taxon>
        <taxon>Mucoromycota</taxon>
        <taxon>Glomeromycotina</taxon>
        <taxon>Glomeromycetes</taxon>
        <taxon>Glomerales</taxon>
        <taxon>Glomeraceae</taxon>
        <taxon>Funneliformis</taxon>
    </lineage>
</organism>